<evidence type="ECO:0000313" key="3">
    <source>
        <dbReference type="Proteomes" id="UP001458946"/>
    </source>
</evidence>
<comment type="caution">
    <text evidence="2">The sequence shown here is derived from an EMBL/GenBank/DDBJ whole genome shotgun (WGS) entry which is preliminary data.</text>
</comment>
<organism evidence="2 3">
    <name type="scientific">Deinococcus xinjiangensis</name>
    <dbReference type="NCBI Taxonomy" id="457454"/>
    <lineage>
        <taxon>Bacteria</taxon>
        <taxon>Thermotogati</taxon>
        <taxon>Deinococcota</taxon>
        <taxon>Deinococci</taxon>
        <taxon>Deinococcales</taxon>
        <taxon>Deinococcaceae</taxon>
        <taxon>Deinococcus</taxon>
    </lineage>
</organism>
<dbReference type="Proteomes" id="UP001458946">
    <property type="component" value="Unassembled WGS sequence"/>
</dbReference>
<name>A0ABP9VEG1_9DEIO</name>
<accession>A0ABP9VEG1</accession>
<evidence type="ECO:0000313" key="2">
    <source>
        <dbReference type="EMBL" id="GAA5502945.1"/>
    </source>
</evidence>
<reference evidence="2 3" key="1">
    <citation type="submission" date="2024-02" db="EMBL/GenBank/DDBJ databases">
        <title>Deinococcus xinjiangensis NBRC 107630.</title>
        <authorList>
            <person name="Ichikawa N."/>
            <person name="Katano-Makiyama Y."/>
            <person name="Hidaka K."/>
        </authorList>
    </citation>
    <scope>NUCLEOTIDE SEQUENCE [LARGE SCALE GENOMIC DNA]</scope>
    <source>
        <strain evidence="2 3">NBRC 107630</strain>
    </source>
</reference>
<proteinExistence type="predicted"/>
<gene>
    <name evidence="2" type="ORF">Dxin01_02692</name>
</gene>
<sequence length="332" mass="36731">MSQQRWWTTPSVRKWAWELWRYYAWRPSYHLTLTTAEATAYVDMVNKQVVCNPEYPYPPLDLQASCRYLPKSVRDFQLEYLESLIAHEAGHTHHTGTLPAGLLGQLVNIIEDERVERLMCLDFPKLRRLFVMAADVDAAHAISHSGRGGDLIRGCLLHRFTWHHPTWRFVPDGADAHHWPEVRRILEAAWLAPTYDEVIEAAKQILALLGLPEVAPKREDLTVFLEGDGLRLKAKGGKNAASGDQADAGKSPTKDKPESSEAENAGGGQGEAAKEQGEQTGPAHVDEADGDEEDEGNGGRGSGRGMGAAPERPTIEEAETPAAELMRLETEG</sequence>
<dbReference type="EMBL" id="BAABRN010000033">
    <property type="protein sequence ID" value="GAA5502945.1"/>
    <property type="molecule type" value="Genomic_DNA"/>
</dbReference>
<dbReference type="RefSeq" id="WP_353542917.1">
    <property type="nucleotide sequence ID" value="NZ_BAABRN010000033.1"/>
</dbReference>
<keyword evidence="3" id="KW-1185">Reference proteome</keyword>
<protein>
    <submittedName>
        <fullName evidence="2">Uncharacterized protein</fullName>
    </submittedName>
</protein>
<feature type="region of interest" description="Disordered" evidence="1">
    <location>
        <begin position="234"/>
        <end position="332"/>
    </location>
</feature>
<evidence type="ECO:0000256" key="1">
    <source>
        <dbReference type="SAM" id="MobiDB-lite"/>
    </source>
</evidence>